<gene>
    <name evidence="1" type="ORF">METZ01_LOCUS256935</name>
</gene>
<dbReference type="EMBL" id="UINC01070155">
    <property type="protein sequence ID" value="SVC04081.1"/>
    <property type="molecule type" value="Genomic_DNA"/>
</dbReference>
<accession>A0A382IZQ3</accession>
<feature type="non-terminal residue" evidence="1">
    <location>
        <position position="105"/>
    </location>
</feature>
<proteinExistence type="predicted"/>
<sequence>MQFRQQPGTDKRRFATAGNANYGKEAGLTQACEKLRGLFLASEEKVFFLNLERAKSGEGIEMRILWVHGVSVGGLGLDNKGGEDGGIEIARLEQHLGGVGLETAF</sequence>
<evidence type="ECO:0000313" key="1">
    <source>
        <dbReference type="EMBL" id="SVC04081.1"/>
    </source>
</evidence>
<organism evidence="1">
    <name type="scientific">marine metagenome</name>
    <dbReference type="NCBI Taxonomy" id="408172"/>
    <lineage>
        <taxon>unclassified sequences</taxon>
        <taxon>metagenomes</taxon>
        <taxon>ecological metagenomes</taxon>
    </lineage>
</organism>
<name>A0A382IZQ3_9ZZZZ</name>
<reference evidence="1" key="1">
    <citation type="submission" date="2018-05" db="EMBL/GenBank/DDBJ databases">
        <authorList>
            <person name="Lanie J.A."/>
            <person name="Ng W.-L."/>
            <person name="Kazmierczak K.M."/>
            <person name="Andrzejewski T.M."/>
            <person name="Davidsen T.M."/>
            <person name="Wayne K.J."/>
            <person name="Tettelin H."/>
            <person name="Glass J.I."/>
            <person name="Rusch D."/>
            <person name="Podicherti R."/>
            <person name="Tsui H.-C.T."/>
            <person name="Winkler M.E."/>
        </authorList>
    </citation>
    <scope>NUCLEOTIDE SEQUENCE</scope>
</reference>
<dbReference type="AlphaFoldDB" id="A0A382IZQ3"/>
<protein>
    <submittedName>
        <fullName evidence="1">Uncharacterized protein</fullName>
    </submittedName>
</protein>